<dbReference type="EMBL" id="NAJL01000002">
    <property type="protein sequence ID" value="TKA33652.1"/>
    <property type="molecule type" value="Genomic_DNA"/>
</dbReference>
<accession>A0A4U0UFG7</accession>
<dbReference type="Proteomes" id="UP000308549">
    <property type="component" value="Unassembled WGS sequence"/>
</dbReference>
<protein>
    <submittedName>
        <fullName evidence="2">Uncharacterized protein</fullName>
    </submittedName>
</protein>
<feature type="region of interest" description="Disordered" evidence="1">
    <location>
        <begin position="692"/>
        <end position="729"/>
    </location>
</feature>
<dbReference type="AlphaFoldDB" id="A0A4U0UFG7"/>
<reference evidence="2 3" key="1">
    <citation type="submission" date="2017-03" db="EMBL/GenBank/DDBJ databases">
        <title>Genomes of endolithic fungi from Antarctica.</title>
        <authorList>
            <person name="Coleine C."/>
            <person name="Masonjones S."/>
            <person name="Stajich J.E."/>
        </authorList>
    </citation>
    <scope>NUCLEOTIDE SEQUENCE [LARGE SCALE GENOMIC DNA]</scope>
    <source>
        <strain evidence="2 3">CCFEE 6315</strain>
    </source>
</reference>
<evidence type="ECO:0000256" key="1">
    <source>
        <dbReference type="SAM" id="MobiDB-lite"/>
    </source>
</evidence>
<name>A0A4U0UFG7_9PEZI</name>
<dbReference type="OrthoDB" id="5419922at2759"/>
<feature type="region of interest" description="Disordered" evidence="1">
    <location>
        <begin position="752"/>
        <end position="888"/>
    </location>
</feature>
<feature type="region of interest" description="Disordered" evidence="1">
    <location>
        <begin position="905"/>
        <end position="950"/>
    </location>
</feature>
<feature type="compositionally biased region" description="Polar residues" evidence="1">
    <location>
        <begin position="824"/>
        <end position="851"/>
    </location>
</feature>
<comment type="caution">
    <text evidence="2">The sequence shown here is derived from an EMBL/GenBank/DDBJ whole genome shotgun (WGS) entry which is preliminary data.</text>
</comment>
<sequence>MLKTHKPRGHFWTNPSVFQQSKEIRNIRLEDCTPPTTDNIGLDAEDDLPPPERARKRRKIEKLADDFLNGEPLLISCCRPTPTSLQDVVEWNQRSRKAEKWHLPILERPANDHELWVEAQDPWEALQQLMRKSKRNGTANDGGTRDPSFRSTTGRARGTLVPVIELEEAVSECKSVKNPQPKLSTAPSSDALRLAAAVRARNLQRAATEGPRISNSAPKQVVNVDTEPQSAPTSNLRPRPRYFRTRKPAGTEWLLRRNTVLHEVSPDESVDELGRTAIGLTPSRTNGQELLFQHDVDSEVRADCIGADIGHVIGHRRGNDGPVKSSADPLSLSFSQKMAAAAQEAQAGLHSSHTAENTDDESAPLPETAQSRSIDDNLTSSPKEQGVRSSIRASAGNVGLHLSAQGSTTNAGKSKTDKRATVTGIESRMLMAAAVDSSVPSGSFATEREADVATKKPQRNFQSRAQQNHFETTPIVFRKKRSSKLIDGTTSIETTAKQATKTCARSGGRTPQQKADQPTVHTAVASSRAPQLDLAINNDSCFGLALNMALVDKHMNGKLPLEPGSNKRSSAVKRALRKSMGEACAEFDRADEEPTSSQVDLDPIAASGTLPPATAVSAENDASEKMQSTNDLDERGSVHSTEDSSRQSIGRSVGPARRESVGMAQEVWPGTQHMLFEAQRDLFDPLEKSNAASGFSLDESPEATRASTAPPADSIAGLPSRELSQEQLPSTQAMMNTWSPWTAMKKPRIAQEFAVAAPSPSAPTPLGRPVNKQSNSARQNRSTSKSAGADCGRKTRRSGLRFSTTNNDIPGKLKGFRLEYPVAKSSSQSGSTPKQTPSTHQATPNSTMKRPSSTREHQSDETPLPNDSTALASSASLQQSEAQPPTETISYAALSSFQAGQGHLIRQQQIAQDHARESSSFEPLTSFDVDLEGTLQRQEPSGDLPQGSLDRTINDLTRDVLAPGMQGLGGPLSL</sequence>
<keyword evidence="3" id="KW-1185">Reference proteome</keyword>
<feature type="region of interest" description="Disordered" evidence="1">
    <location>
        <begin position="339"/>
        <end position="419"/>
    </location>
</feature>
<gene>
    <name evidence="2" type="ORF">B0A50_00488</name>
</gene>
<feature type="compositionally biased region" description="Polar residues" evidence="1">
    <location>
        <begin position="771"/>
        <end position="786"/>
    </location>
</feature>
<proteinExistence type="predicted"/>
<feature type="compositionally biased region" description="Polar residues" evidence="1">
    <location>
        <begin position="404"/>
        <end position="413"/>
    </location>
</feature>
<feature type="compositionally biased region" description="Polar residues" evidence="1">
    <location>
        <begin position="226"/>
        <end position="236"/>
    </location>
</feature>
<feature type="region of interest" description="Disordered" evidence="1">
    <location>
        <begin position="133"/>
        <end position="154"/>
    </location>
</feature>
<feature type="compositionally biased region" description="Polar residues" evidence="1">
    <location>
        <begin position="368"/>
        <end position="392"/>
    </location>
</feature>
<feature type="compositionally biased region" description="Basic and acidic residues" evidence="1">
    <location>
        <begin position="632"/>
        <end position="645"/>
    </location>
</feature>
<feature type="region of interest" description="Disordered" evidence="1">
    <location>
        <begin position="497"/>
        <end position="520"/>
    </location>
</feature>
<feature type="region of interest" description="Disordered" evidence="1">
    <location>
        <begin position="33"/>
        <end position="53"/>
    </location>
</feature>
<evidence type="ECO:0000313" key="3">
    <source>
        <dbReference type="Proteomes" id="UP000308549"/>
    </source>
</evidence>
<feature type="compositionally biased region" description="Low complexity" evidence="1">
    <location>
        <begin position="870"/>
        <end position="883"/>
    </location>
</feature>
<feature type="region of interest" description="Disordered" evidence="1">
    <location>
        <begin position="205"/>
        <end position="241"/>
    </location>
</feature>
<feature type="region of interest" description="Disordered" evidence="1">
    <location>
        <begin position="557"/>
        <end position="661"/>
    </location>
</feature>
<organism evidence="2 3">
    <name type="scientific">Salinomyces thailandicus</name>
    <dbReference type="NCBI Taxonomy" id="706561"/>
    <lineage>
        <taxon>Eukaryota</taxon>
        <taxon>Fungi</taxon>
        <taxon>Dikarya</taxon>
        <taxon>Ascomycota</taxon>
        <taxon>Pezizomycotina</taxon>
        <taxon>Dothideomycetes</taxon>
        <taxon>Dothideomycetidae</taxon>
        <taxon>Mycosphaerellales</taxon>
        <taxon>Teratosphaeriaceae</taxon>
        <taxon>Salinomyces</taxon>
    </lineage>
</organism>
<evidence type="ECO:0000313" key="2">
    <source>
        <dbReference type="EMBL" id="TKA33652.1"/>
    </source>
</evidence>